<reference evidence="3 4" key="1">
    <citation type="submission" date="2018-03" db="EMBL/GenBank/DDBJ databases">
        <authorList>
            <person name="Keele B.F."/>
        </authorList>
    </citation>
    <scope>NUCLEOTIDE SEQUENCE [LARGE SCALE GENOMIC DNA]</scope>
    <source>
        <strain evidence="3 4">CECT 8504</strain>
    </source>
</reference>
<proteinExistence type="predicted"/>
<sequence>MRISIIIPVHNGAAFLPQTLLSVLNQGRVPDEVIVVDDGSSDESAKTAEGFGPQVSVIRGCYGGAAAARVAGVAHATGDALMFMDADDLLGLDVISALEATLSGHDGAIACCDWLRYERIGATWQAQPASCAPRRPGQNALSAWLTGWYHPPCSVLWSRKAYDTSGGWNPKILVNNDGDLMMRALAAGIDLVKSPHGTSYYRRLPDGAVSLSGRRFTPEGLTSRMQVLDGLSHQLSAAGFPEGTRAALAEAYGNVAGDSAAVGQDELASQARKQDRRHGGTPAWAVRRKRADRNRQAARAGTAGPKAATAEAAPAIVSGLTDPPPDAPRVSVVIPAYNRATLLRRAIASVVVQDFSDFELLVIDDASTEDLQAVVAEFDDSRLRYIRQPQNGGVAAARNRGIVAARAPLVAFLDSDDEWLAGKLSAQVAAMDDAPRRVGLIHTGLIERGSDGAETIFEPTVSGNVWTTILHRNTVHYGTSSVIIRRRVIDTTGGFDETLPAIEDWDLWIRIAQFFEFRHLPQPLMIYHDESLPAGSSDSKRSRDFAANMEARRILKDRYGDALVRAGTLHRSHLDSARRHLEMEGGRQGDAIVHLLKAIRRKPGAPRLYVWLAFAGLPPRVRRGLFPTLTRLRTRIPPWLWLGRDM</sequence>
<organism evidence="3 4">
    <name type="scientific">Palleronia abyssalis</name>
    <dbReference type="NCBI Taxonomy" id="1501240"/>
    <lineage>
        <taxon>Bacteria</taxon>
        <taxon>Pseudomonadati</taxon>
        <taxon>Pseudomonadota</taxon>
        <taxon>Alphaproteobacteria</taxon>
        <taxon>Rhodobacterales</taxon>
        <taxon>Roseobacteraceae</taxon>
        <taxon>Palleronia</taxon>
    </lineage>
</organism>
<dbReference type="InterPro" id="IPR001173">
    <property type="entry name" value="Glyco_trans_2-like"/>
</dbReference>
<evidence type="ECO:0000313" key="4">
    <source>
        <dbReference type="Proteomes" id="UP000244912"/>
    </source>
</evidence>
<evidence type="ECO:0000259" key="2">
    <source>
        <dbReference type="Pfam" id="PF00535"/>
    </source>
</evidence>
<keyword evidence="3" id="KW-0328">Glycosyltransferase</keyword>
<keyword evidence="3" id="KW-0808">Transferase</keyword>
<dbReference type="EMBL" id="ONZF01000009">
    <property type="protein sequence ID" value="SPJ25546.1"/>
    <property type="molecule type" value="Genomic_DNA"/>
</dbReference>
<evidence type="ECO:0000313" key="3">
    <source>
        <dbReference type="EMBL" id="SPJ25546.1"/>
    </source>
</evidence>
<dbReference type="Gene3D" id="3.90.550.10">
    <property type="entry name" value="Spore Coat Polysaccharide Biosynthesis Protein SpsA, Chain A"/>
    <property type="match status" value="2"/>
</dbReference>
<feature type="domain" description="Glycosyltransferase 2-like" evidence="2">
    <location>
        <begin position="331"/>
        <end position="436"/>
    </location>
</feature>
<protein>
    <submittedName>
        <fullName evidence="3">GalNAc(5)-diNAcBac-PP-undecaprenol beta-1,3-glucosyltransferase</fullName>
        <ecNumber evidence="3">2.4.1.293</ecNumber>
    </submittedName>
</protein>
<dbReference type="PANTHER" id="PTHR43685:SF2">
    <property type="entry name" value="GLYCOSYLTRANSFERASE 2-LIKE DOMAIN-CONTAINING PROTEIN"/>
    <property type="match status" value="1"/>
</dbReference>
<dbReference type="InterPro" id="IPR050834">
    <property type="entry name" value="Glycosyltransf_2"/>
</dbReference>
<evidence type="ECO:0000256" key="1">
    <source>
        <dbReference type="SAM" id="MobiDB-lite"/>
    </source>
</evidence>
<gene>
    <name evidence="3" type="primary">pglI</name>
    <name evidence="3" type="ORF">PAA8504_03397</name>
</gene>
<dbReference type="PANTHER" id="PTHR43685">
    <property type="entry name" value="GLYCOSYLTRANSFERASE"/>
    <property type="match status" value="1"/>
</dbReference>
<accession>A0A2R8BZM8</accession>
<dbReference type="EC" id="2.4.1.293" evidence="3"/>
<dbReference type="RefSeq" id="WP_108895339.1">
    <property type="nucleotide sequence ID" value="NZ_ONZF01000009.1"/>
</dbReference>
<dbReference type="InterPro" id="IPR029044">
    <property type="entry name" value="Nucleotide-diphossugar_trans"/>
</dbReference>
<dbReference type="CDD" id="cd00761">
    <property type="entry name" value="Glyco_tranf_GTA_type"/>
    <property type="match status" value="1"/>
</dbReference>
<feature type="region of interest" description="Disordered" evidence="1">
    <location>
        <begin position="265"/>
        <end position="310"/>
    </location>
</feature>
<name>A0A2R8BZM8_9RHOB</name>
<dbReference type="AlphaFoldDB" id="A0A2R8BZM8"/>
<dbReference type="Proteomes" id="UP000244912">
    <property type="component" value="Unassembled WGS sequence"/>
</dbReference>
<dbReference type="SUPFAM" id="SSF53448">
    <property type="entry name" value="Nucleotide-diphospho-sugar transferases"/>
    <property type="match status" value="2"/>
</dbReference>
<dbReference type="OrthoDB" id="5291101at2"/>
<keyword evidence="4" id="KW-1185">Reference proteome</keyword>
<feature type="domain" description="Glycosyltransferase 2-like" evidence="2">
    <location>
        <begin position="4"/>
        <end position="138"/>
    </location>
</feature>
<dbReference type="Pfam" id="PF00535">
    <property type="entry name" value="Glycos_transf_2"/>
    <property type="match status" value="2"/>
</dbReference>
<dbReference type="GO" id="GO:0016757">
    <property type="term" value="F:glycosyltransferase activity"/>
    <property type="evidence" value="ECO:0007669"/>
    <property type="project" value="UniProtKB-KW"/>
</dbReference>
<feature type="compositionally biased region" description="Low complexity" evidence="1">
    <location>
        <begin position="297"/>
        <end position="310"/>
    </location>
</feature>